<evidence type="ECO:0000313" key="2">
    <source>
        <dbReference type="EMBL" id="DAD91487.1"/>
    </source>
</evidence>
<protein>
    <submittedName>
        <fullName evidence="2">KTSC domain</fullName>
    </submittedName>
</protein>
<organism evidence="2">
    <name type="scientific">Myoviridae sp. ctx322</name>
    <dbReference type="NCBI Taxonomy" id="2826711"/>
    <lineage>
        <taxon>Viruses</taxon>
        <taxon>Duplodnaviria</taxon>
        <taxon>Heunggongvirae</taxon>
        <taxon>Uroviricota</taxon>
        <taxon>Caudoviricetes</taxon>
    </lineage>
</organism>
<dbReference type="InterPro" id="IPR025309">
    <property type="entry name" value="KTSC_dom"/>
</dbReference>
<accession>A0A8S5NAS0</accession>
<feature type="domain" description="KTSC" evidence="1">
    <location>
        <begin position="27"/>
        <end position="77"/>
    </location>
</feature>
<dbReference type="Pfam" id="PF13619">
    <property type="entry name" value="KTSC"/>
    <property type="match status" value="1"/>
</dbReference>
<proteinExistence type="predicted"/>
<sequence length="86" mass="9824">MMESVKFSNSSRLVEASYESTSGQGENETGNLYVTFKDKSYSRYKYSGVPRIDWVRLAITEKTGDSAGKVFERYIKGGEYPYIKLQ</sequence>
<dbReference type="EMBL" id="BK015115">
    <property type="protein sequence ID" value="DAD91487.1"/>
    <property type="molecule type" value="Genomic_DNA"/>
</dbReference>
<reference evidence="2" key="1">
    <citation type="journal article" date="2021" name="Proc. Natl. Acad. Sci. U.S.A.">
        <title>A Catalog of Tens of Thousands of Viruses from Human Metagenomes Reveals Hidden Associations with Chronic Diseases.</title>
        <authorList>
            <person name="Tisza M.J."/>
            <person name="Buck C.B."/>
        </authorList>
    </citation>
    <scope>NUCLEOTIDE SEQUENCE</scope>
    <source>
        <strain evidence="2">Ctx322</strain>
    </source>
</reference>
<evidence type="ECO:0000259" key="1">
    <source>
        <dbReference type="Pfam" id="PF13619"/>
    </source>
</evidence>
<name>A0A8S5NAS0_9CAUD</name>